<evidence type="ECO:0000313" key="1">
    <source>
        <dbReference type="EMBL" id="GLK89770.1"/>
    </source>
</evidence>
<gene>
    <name evidence="1" type="ORF">GCM10017655_28320</name>
</gene>
<evidence type="ECO:0000313" key="2">
    <source>
        <dbReference type="Proteomes" id="UP001143328"/>
    </source>
</evidence>
<proteinExistence type="predicted"/>
<dbReference type="AlphaFoldDB" id="A0A9W6NGF3"/>
<keyword evidence="2" id="KW-1185">Reference proteome</keyword>
<dbReference type="EMBL" id="BSFN01000007">
    <property type="protein sequence ID" value="GLK89770.1"/>
    <property type="molecule type" value="Genomic_DNA"/>
</dbReference>
<comment type="caution">
    <text evidence="1">The sequence shown here is derived from an EMBL/GenBank/DDBJ whole genome shotgun (WGS) entry which is preliminary data.</text>
</comment>
<dbReference type="RefSeq" id="WP_271195961.1">
    <property type="nucleotide sequence ID" value="NZ_BSFN01000007.1"/>
</dbReference>
<name>A0A9W6NGF3_9PSED</name>
<reference evidence="1" key="2">
    <citation type="submission" date="2023-01" db="EMBL/GenBank/DDBJ databases">
        <authorList>
            <person name="Sun Q."/>
            <person name="Evtushenko L."/>
        </authorList>
    </citation>
    <scope>NUCLEOTIDE SEQUENCE</scope>
    <source>
        <strain evidence="1">VKM B-2935</strain>
    </source>
</reference>
<sequence length="151" mass="17126">MAHSSFTYEQFLESNSGMRKNGFDYLQLVSKATSLPADFFRYLAILFSPEFVMRDEKIYLLETFDDQAYAEYKQSGMPDAELQFWMNLVEITGVFDVLGTDDALHFAGTLAKAWNLKLTSEFGEGVEKARVIHDEDTGEVFVTIGLHKAAK</sequence>
<reference evidence="1" key="1">
    <citation type="journal article" date="2014" name="Int. J. Syst. Evol. Microbiol.">
        <title>Complete genome sequence of Corynebacterium casei LMG S-19264T (=DSM 44701T), isolated from a smear-ripened cheese.</title>
        <authorList>
            <consortium name="US DOE Joint Genome Institute (JGI-PGF)"/>
            <person name="Walter F."/>
            <person name="Albersmeier A."/>
            <person name="Kalinowski J."/>
            <person name="Ruckert C."/>
        </authorList>
    </citation>
    <scope>NUCLEOTIDE SEQUENCE</scope>
    <source>
        <strain evidence="1">VKM B-2935</strain>
    </source>
</reference>
<organism evidence="1 2">
    <name type="scientific">Pseudomonas turukhanskensis</name>
    <dbReference type="NCBI Taxonomy" id="1806536"/>
    <lineage>
        <taxon>Bacteria</taxon>
        <taxon>Pseudomonadati</taxon>
        <taxon>Pseudomonadota</taxon>
        <taxon>Gammaproteobacteria</taxon>
        <taxon>Pseudomonadales</taxon>
        <taxon>Pseudomonadaceae</taxon>
        <taxon>Pseudomonas</taxon>
    </lineage>
</organism>
<dbReference type="Proteomes" id="UP001143328">
    <property type="component" value="Unassembled WGS sequence"/>
</dbReference>
<accession>A0A9W6NGF3</accession>
<protein>
    <submittedName>
        <fullName evidence="1">Uncharacterized protein</fullName>
    </submittedName>
</protein>